<evidence type="ECO:0000256" key="2">
    <source>
        <dbReference type="SAM" id="MobiDB-lite"/>
    </source>
</evidence>
<dbReference type="CDD" id="cd08622">
    <property type="entry name" value="PI-PLCXDc_CG14945_like"/>
    <property type="match status" value="1"/>
</dbReference>
<dbReference type="FunCoup" id="E2ARJ6">
    <property type="interactions" value="55"/>
</dbReference>
<dbReference type="OMA" id="YFRTNIT"/>
<keyword evidence="4" id="KW-1185">Reference proteome</keyword>
<sequence length="1034" mass="118621">CLVALILTIAAEDKFTNTVSISSSSPTEYPSNTIQKLISILGKYGLDDQRGLKRVYLSNKSITCNDGSQAGFYLRKSHGSRRWIMYLEGGWYCYDEKSCRARWMRVRHLMTSTQWPEIRDVGGILSPNPDENPFFWGANHVFVPYCTSDSWSGTRAFRTPDDMFSFMGAEIVVQVVRDLVPLGLENASAFLLAGSSAGGTGVMLNLDHVQNLVHHELGLRHVAIRGVSDSGWFLDKVPYPPKGLSPVDAIQSGMELWKSRMPHNCVLKYPKEPWRCFFGYRLYPTLSAPLFVFQWIFDEAQMRAYNVAAPLTREEWDYIHKMGDSLRHTLENVTAVFAPSCISHSVLTKRDWKMIKVDEVSFAQALFCWDHMPIGNKNHRKNNMYNNTHSQIETNQPCGKSLKKLLRSGIRKGNGTSIEGGKSKAGSSRQKARLSATDKTLRRRPVSGLIQERENKKRRRRKHKARRERKEKKGAKEERLKKKEKNERRKGAGTRFSRAQTCFESRSTTSRRKQINGNNHTVIFNGTRPQRSVIPSNERKCFKDCHFRMIERCTWPQCNHSCPKLHNPFTGEEMDLIELLKSFGLDMKSVANALALAGQCGKVWLTVSSLWRPIAASDKVVDAELEINWEFDCLVGTKFSNIEIKAFTADPLATHNKMIRPELVLTTLWQNPRGYFRTNITVGRPPLPGGWDTKDGATLPGSHCLDYYAILYKDGHMLSMTCLQIWPTWMYDSRREIGMLPIGSLMIPGTHNSGCYKHGDLTRRDAFQRYLLTQDRDVWTQLVHGIRYLDIRVGYYPSIPNGTALDEEGNHVNRFWVNHDVIRITPLSEIIKDVRNFLDAARGEVVIMDFHRFPVGFEGRSNRHRKLIAILHQEFEGLILKPDRGVEGLGPTLNDIWTDGKRLIICYGDKHIVNDYDWLWPPLTQVWGNQQTVEGLFEYLDEEILGSKRRKNSQNPLWAVMAELTPFPLDIFFNLSGGLRQMADSVNRNLTVKFQEEWWKETNIVATDFFLGNDLIWVSRMSNIKKSNIAQWRL</sequence>
<dbReference type="PANTHER" id="PTHR21562:SF122">
    <property type="entry name" value="PALMITOLEOYL-PROTEIN CARBOXYLESTERASE NOTUM"/>
    <property type="match status" value="1"/>
</dbReference>
<protein>
    <submittedName>
        <fullName evidence="3">Protein notum-like protein</fullName>
    </submittedName>
</protein>
<dbReference type="InParanoid" id="E2ARJ6"/>
<dbReference type="PANTHER" id="PTHR21562">
    <property type="entry name" value="NOTUM-RELATED"/>
    <property type="match status" value="1"/>
</dbReference>
<dbReference type="GO" id="GO:0008081">
    <property type="term" value="F:phosphoric diester hydrolase activity"/>
    <property type="evidence" value="ECO:0007669"/>
    <property type="project" value="InterPro"/>
</dbReference>
<dbReference type="Gene3D" id="3.20.20.190">
    <property type="entry name" value="Phosphatidylinositol (PI) phosphodiesterase"/>
    <property type="match status" value="1"/>
</dbReference>
<feature type="compositionally biased region" description="Basic and acidic residues" evidence="2">
    <location>
        <begin position="474"/>
        <end position="490"/>
    </location>
</feature>
<name>E2ARJ6_CAMFO</name>
<comment type="similarity">
    <text evidence="1">Belongs to the pectinacetylesterase family. Notum subfamily.</text>
</comment>
<feature type="region of interest" description="Disordered" evidence="2">
    <location>
        <begin position="410"/>
        <end position="496"/>
    </location>
</feature>
<dbReference type="InterPro" id="IPR017946">
    <property type="entry name" value="PLC-like_Pdiesterase_TIM-brl"/>
</dbReference>
<dbReference type="SUPFAM" id="SSF51695">
    <property type="entry name" value="PLC-like phosphodiesterases"/>
    <property type="match status" value="1"/>
</dbReference>
<dbReference type="EMBL" id="GL442102">
    <property type="protein sequence ID" value="EFN63944.1"/>
    <property type="molecule type" value="Genomic_DNA"/>
</dbReference>
<evidence type="ECO:0000256" key="1">
    <source>
        <dbReference type="ARBA" id="ARBA00010213"/>
    </source>
</evidence>
<dbReference type="InterPro" id="IPR004963">
    <property type="entry name" value="PAE/NOTUM"/>
</dbReference>
<accession>E2ARJ6</accession>
<dbReference type="Pfam" id="PF03283">
    <property type="entry name" value="PAE"/>
    <property type="match status" value="1"/>
</dbReference>
<dbReference type="STRING" id="104421.E2ARJ6"/>
<dbReference type="Proteomes" id="UP000000311">
    <property type="component" value="Unassembled WGS sequence"/>
</dbReference>
<dbReference type="OrthoDB" id="2015280at2759"/>
<dbReference type="PROSITE" id="PS50007">
    <property type="entry name" value="PIPLC_X_DOMAIN"/>
    <property type="match status" value="1"/>
</dbReference>
<gene>
    <name evidence="3" type="ORF">EAG_01329</name>
</gene>
<dbReference type="ESTHER" id="camfo-e2arj6">
    <property type="family name" value="Pectinacetylesterase-Notum"/>
</dbReference>
<feature type="non-terminal residue" evidence="3">
    <location>
        <position position="1"/>
    </location>
</feature>
<dbReference type="AlphaFoldDB" id="E2ARJ6"/>
<dbReference type="GO" id="GO:0006629">
    <property type="term" value="P:lipid metabolic process"/>
    <property type="evidence" value="ECO:0007669"/>
    <property type="project" value="InterPro"/>
</dbReference>
<reference evidence="3 4" key="1">
    <citation type="journal article" date="2010" name="Science">
        <title>Genomic comparison of the ants Camponotus floridanus and Harpegnathos saltator.</title>
        <authorList>
            <person name="Bonasio R."/>
            <person name="Zhang G."/>
            <person name="Ye C."/>
            <person name="Mutti N.S."/>
            <person name="Fang X."/>
            <person name="Qin N."/>
            <person name="Donahue G."/>
            <person name="Yang P."/>
            <person name="Li Q."/>
            <person name="Li C."/>
            <person name="Zhang P."/>
            <person name="Huang Z."/>
            <person name="Berger S.L."/>
            <person name="Reinberg D."/>
            <person name="Wang J."/>
            <person name="Liebig J."/>
        </authorList>
    </citation>
    <scope>NUCLEOTIDE SEQUENCE [LARGE SCALE GENOMIC DNA]</scope>
    <source>
        <strain evidence="4">C129</strain>
    </source>
</reference>
<evidence type="ECO:0000313" key="4">
    <source>
        <dbReference type="Proteomes" id="UP000000311"/>
    </source>
</evidence>
<evidence type="ECO:0000313" key="3">
    <source>
        <dbReference type="EMBL" id="EFN63944.1"/>
    </source>
</evidence>
<feature type="compositionally biased region" description="Basic residues" evidence="2">
    <location>
        <begin position="456"/>
        <end position="473"/>
    </location>
</feature>
<organism evidence="4">
    <name type="scientific">Camponotus floridanus</name>
    <name type="common">Florida carpenter ant</name>
    <dbReference type="NCBI Taxonomy" id="104421"/>
    <lineage>
        <taxon>Eukaryota</taxon>
        <taxon>Metazoa</taxon>
        <taxon>Ecdysozoa</taxon>
        <taxon>Arthropoda</taxon>
        <taxon>Hexapoda</taxon>
        <taxon>Insecta</taxon>
        <taxon>Pterygota</taxon>
        <taxon>Neoptera</taxon>
        <taxon>Endopterygota</taxon>
        <taxon>Hymenoptera</taxon>
        <taxon>Apocrita</taxon>
        <taxon>Aculeata</taxon>
        <taxon>Formicoidea</taxon>
        <taxon>Formicidae</taxon>
        <taxon>Formicinae</taxon>
        <taxon>Camponotus</taxon>
    </lineage>
</organism>
<proteinExistence type="inferred from homology"/>